<evidence type="ECO:0000259" key="4">
    <source>
        <dbReference type="Pfam" id="PF07714"/>
    </source>
</evidence>
<comment type="catalytic activity">
    <reaction evidence="2">
        <text>L-threonyl-[protein] + ATP = O-phospho-L-threonyl-[protein] + ADP + H(+)</text>
        <dbReference type="Rhea" id="RHEA:46608"/>
        <dbReference type="Rhea" id="RHEA-COMP:11060"/>
        <dbReference type="Rhea" id="RHEA-COMP:11605"/>
        <dbReference type="ChEBI" id="CHEBI:15378"/>
        <dbReference type="ChEBI" id="CHEBI:30013"/>
        <dbReference type="ChEBI" id="CHEBI:30616"/>
        <dbReference type="ChEBI" id="CHEBI:61977"/>
        <dbReference type="ChEBI" id="CHEBI:456216"/>
        <dbReference type="EC" id="2.7.11.1"/>
    </reaction>
</comment>
<keyword evidence="2" id="KW-0547">Nucleotide-binding</keyword>
<evidence type="ECO:0000256" key="2">
    <source>
        <dbReference type="RuleBase" id="RU369005"/>
    </source>
</evidence>
<dbReference type="STRING" id="81972.D7KWV6"/>
<feature type="region of interest" description="Disordered" evidence="3">
    <location>
        <begin position="1"/>
        <end position="20"/>
    </location>
</feature>
<feature type="domain" description="Serine-threonine/tyrosine-protein kinase catalytic" evidence="4">
    <location>
        <begin position="65"/>
        <end position="136"/>
    </location>
</feature>
<reference evidence="6" key="1">
    <citation type="journal article" date="2011" name="Nat. Genet.">
        <title>The Arabidopsis lyrata genome sequence and the basis of rapid genome size change.</title>
        <authorList>
            <person name="Hu T.T."/>
            <person name="Pattyn P."/>
            <person name="Bakker E.G."/>
            <person name="Cao J."/>
            <person name="Cheng J.-F."/>
            <person name="Clark R.M."/>
            <person name="Fahlgren N."/>
            <person name="Fawcett J.A."/>
            <person name="Grimwood J."/>
            <person name="Gundlach H."/>
            <person name="Haberer G."/>
            <person name="Hollister J.D."/>
            <person name="Ossowski S."/>
            <person name="Ottilar R.P."/>
            <person name="Salamov A.A."/>
            <person name="Schneeberger K."/>
            <person name="Spannagl M."/>
            <person name="Wang X."/>
            <person name="Yang L."/>
            <person name="Nasrallah M.E."/>
            <person name="Bergelson J."/>
            <person name="Carrington J.C."/>
            <person name="Gaut B.S."/>
            <person name="Schmutz J."/>
            <person name="Mayer K.F.X."/>
            <person name="Van de Peer Y."/>
            <person name="Grigoriev I.V."/>
            <person name="Nordborg M."/>
            <person name="Weigel D."/>
            <person name="Guo Y.-L."/>
        </authorList>
    </citation>
    <scope>NUCLEOTIDE SEQUENCE [LARGE SCALE GENOMIC DNA]</scope>
    <source>
        <strain evidence="6">cv. MN47</strain>
    </source>
</reference>
<dbReference type="Gene3D" id="3.30.200.20">
    <property type="entry name" value="Phosphorylase Kinase, domain 1"/>
    <property type="match status" value="1"/>
</dbReference>
<dbReference type="eggNOG" id="ENOG502QQT6">
    <property type="taxonomic scope" value="Eukaryota"/>
</dbReference>
<keyword evidence="2" id="KW-0519">Myristate</keyword>
<dbReference type="HOGENOM" id="CLU_853509_0_0_1"/>
<comment type="similarity">
    <text evidence="1 2">Belongs to the protein kinase superfamily. Ser/Thr protein kinase family.</text>
</comment>
<dbReference type="AlphaFoldDB" id="D7KWV6"/>
<evidence type="ECO:0000256" key="3">
    <source>
        <dbReference type="SAM" id="MobiDB-lite"/>
    </source>
</evidence>
<keyword evidence="2" id="KW-0723">Serine/threonine-protein kinase</keyword>
<keyword evidence="6" id="KW-1185">Reference proteome</keyword>
<dbReference type="Proteomes" id="UP000008694">
    <property type="component" value="Unassembled WGS sequence"/>
</dbReference>
<dbReference type="GO" id="GO:0106310">
    <property type="term" value="F:protein serine kinase activity"/>
    <property type="evidence" value="ECO:0007669"/>
    <property type="project" value="UniProtKB-UniRule"/>
</dbReference>
<name>D7KWV6_ARALL</name>
<dbReference type="InterPro" id="IPR045845">
    <property type="entry name" value="BSK"/>
</dbReference>
<proteinExistence type="inferred from homology"/>
<dbReference type="GO" id="GO:0012505">
    <property type="term" value="C:endomembrane system"/>
    <property type="evidence" value="ECO:0007669"/>
    <property type="project" value="UniProtKB-SubCell"/>
</dbReference>
<evidence type="ECO:0000313" key="5">
    <source>
        <dbReference type="EMBL" id="EFH63468.1"/>
    </source>
</evidence>
<protein>
    <recommendedName>
        <fullName evidence="2">Serine/threonine-protein kinase BSK</fullName>
        <ecNumber evidence="2">2.7.11.1</ecNumber>
    </recommendedName>
    <alternativeName>
        <fullName evidence="2">Brassinosteroid-signaling kinase</fullName>
    </alternativeName>
</protein>
<comment type="catalytic activity">
    <reaction evidence="2">
        <text>L-seryl-[protein] + ATP = O-phospho-L-seryl-[protein] + ADP + H(+)</text>
        <dbReference type="Rhea" id="RHEA:17989"/>
        <dbReference type="Rhea" id="RHEA-COMP:9863"/>
        <dbReference type="Rhea" id="RHEA-COMP:11604"/>
        <dbReference type="ChEBI" id="CHEBI:15378"/>
        <dbReference type="ChEBI" id="CHEBI:29999"/>
        <dbReference type="ChEBI" id="CHEBI:30616"/>
        <dbReference type="ChEBI" id="CHEBI:83421"/>
        <dbReference type="ChEBI" id="CHEBI:456216"/>
        <dbReference type="EC" id="2.7.11.1"/>
    </reaction>
</comment>
<dbReference type="GO" id="GO:0009742">
    <property type="term" value="P:brassinosteroid mediated signaling pathway"/>
    <property type="evidence" value="ECO:0007669"/>
    <property type="project" value="UniProtKB-UniRule"/>
</dbReference>
<keyword evidence="2" id="KW-0418">Kinase</keyword>
<keyword evidence="2" id="KW-1070">Brassinosteroid signaling pathway</keyword>
<comment type="subunit">
    <text evidence="2">Interacts with BRI1.</text>
</comment>
<keyword evidence="2" id="KW-0808">Transferase</keyword>
<keyword evidence="2" id="KW-1003">Cell membrane</keyword>
<sequence>MEDQEPLEIHQHDFAPSDSHLENDDEVMCFREVSYSDLKTATKNFSSDEIVSEKAEESSNIIYKGESQSSGSIAVKYFKNMAWPYRDQFAEEARKVGKIRHKGVVKMIGCCCDGDERFLVAEFLPNDTLAKRFLQRFTSYNNLNAYTVPFDEVKLNEPFDAYICLLIIQGSVVNPESMTYRFGYFLLTLLTGKQIPLDLRASSQCLQYNDRLNITELTAKLELLQNKAQEEGASSSPQEQLAPLQRPPTKPATRVAGFRRSVPRREQKTTPIQSDEEIQAQNREKLEQMQMREVQKAKNQLEKPKAKNKMGPSKPGQSTKPRRNQF</sequence>
<dbReference type="Pfam" id="PF07714">
    <property type="entry name" value="PK_Tyr_Ser-Thr"/>
    <property type="match status" value="1"/>
</dbReference>
<dbReference type="InterPro" id="IPR011009">
    <property type="entry name" value="Kinase-like_dom_sf"/>
</dbReference>
<dbReference type="PANTHER" id="PTHR45863:SF10">
    <property type="entry name" value="SERINE_THREONINE-PROTEIN KINASE BSK-RELATED"/>
    <property type="match status" value="1"/>
</dbReference>
<dbReference type="GO" id="GO:0005886">
    <property type="term" value="C:plasma membrane"/>
    <property type="evidence" value="ECO:0007669"/>
    <property type="project" value="UniProtKB-SubCell"/>
</dbReference>
<dbReference type="GO" id="GO:0004674">
    <property type="term" value="F:protein serine/threonine kinase activity"/>
    <property type="evidence" value="ECO:0007669"/>
    <property type="project" value="UniProtKB-UniRule"/>
</dbReference>
<feature type="compositionally biased region" description="Basic and acidic residues" evidence="3">
    <location>
        <begin position="7"/>
        <end position="20"/>
    </location>
</feature>
<organism evidence="6">
    <name type="scientific">Arabidopsis lyrata subsp. lyrata</name>
    <name type="common">Lyre-leaved rock-cress</name>
    <dbReference type="NCBI Taxonomy" id="81972"/>
    <lineage>
        <taxon>Eukaryota</taxon>
        <taxon>Viridiplantae</taxon>
        <taxon>Streptophyta</taxon>
        <taxon>Embryophyta</taxon>
        <taxon>Tracheophyta</taxon>
        <taxon>Spermatophyta</taxon>
        <taxon>Magnoliopsida</taxon>
        <taxon>eudicotyledons</taxon>
        <taxon>Gunneridae</taxon>
        <taxon>Pentapetalae</taxon>
        <taxon>rosids</taxon>
        <taxon>malvids</taxon>
        <taxon>Brassicales</taxon>
        <taxon>Brassicaceae</taxon>
        <taxon>Camelineae</taxon>
        <taxon>Arabidopsis</taxon>
    </lineage>
</organism>
<dbReference type="Gramene" id="fgenesh1_pg.C_scaffold_2001228">
    <property type="protein sequence ID" value="fgenesh1_pg.C_scaffold_2001228"/>
    <property type="gene ID" value="fgenesh1_pg.C_scaffold_2001228"/>
</dbReference>
<feature type="compositionally biased region" description="Basic and acidic residues" evidence="3">
    <location>
        <begin position="293"/>
        <end position="305"/>
    </location>
</feature>
<evidence type="ECO:0000256" key="1">
    <source>
        <dbReference type="ARBA" id="ARBA00008684"/>
    </source>
</evidence>
<dbReference type="GO" id="GO:0005524">
    <property type="term" value="F:ATP binding"/>
    <property type="evidence" value="ECO:0007669"/>
    <property type="project" value="UniProtKB-UniRule"/>
</dbReference>
<accession>D7KWV6</accession>
<feature type="region of interest" description="Disordered" evidence="3">
    <location>
        <begin position="228"/>
        <end position="326"/>
    </location>
</feature>
<keyword evidence="2" id="KW-0067">ATP-binding</keyword>
<comment type="subcellular location">
    <subcellularLocation>
        <location evidence="2">Cell membrane</location>
        <topology evidence="2">Lipid-anchor</topology>
    </subcellularLocation>
</comment>
<dbReference type="InterPro" id="IPR001245">
    <property type="entry name" value="Ser-Thr/Tyr_kinase_cat_dom"/>
</dbReference>
<comment type="function">
    <text evidence="2">Serine/threonine kinase that acts as positive regulator of brassinosteroid (BR) signaling downstream of the receptor kinase BRI1.</text>
</comment>
<keyword evidence="2" id="KW-0472">Membrane</keyword>
<evidence type="ECO:0000313" key="6">
    <source>
        <dbReference type="Proteomes" id="UP000008694"/>
    </source>
</evidence>
<gene>
    <name evidence="5" type="ORF">ARALYDRAFT_339129</name>
</gene>
<dbReference type="PANTHER" id="PTHR45863">
    <property type="entry name" value="SERINE/THREONINE-PROTEIN KINASE BSK5"/>
    <property type="match status" value="1"/>
</dbReference>
<dbReference type="SUPFAM" id="SSF56112">
    <property type="entry name" value="Protein kinase-like (PK-like)"/>
    <property type="match status" value="1"/>
</dbReference>
<dbReference type="EMBL" id="GL348714">
    <property type="protein sequence ID" value="EFH63468.1"/>
    <property type="molecule type" value="Genomic_DNA"/>
</dbReference>
<dbReference type="EC" id="2.7.11.1" evidence="2"/>
<keyword evidence="2" id="KW-0449">Lipoprotein</keyword>